<gene>
    <name evidence="1" type="ORF">PCOR1329_LOCUS67334</name>
</gene>
<evidence type="ECO:0000313" key="2">
    <source>
        <dbReference type="Proteomes" id="UP001189429"/>
    </source>
</evidence>
<name>A0ABN9WHC7_9DINO</name>
<protein>
    <submittedName>
        <fullName evidence="1">Uncharacterized protein</fullName>
    </submittedName>
</protein>
<dbReference type="Proteomes" id="UP001189429">
    <property type="component" value="Unassembled WGS sequence"/>
</dbReference>
<comment type="caution">
    <text evidence="1">The sequence shown here is derived from an EMBL/GenBank/DDBJ whole genome shotgun (WGS) entry which is preliminary data.</text>
</comment>
<organism evidence="1 2">
    <name type="scientific">Prorocentrum cordatum</name>
    <dbReference type="NCBI Taxonomy" id="2364126"/>
    <lineage>
        <taxon>Eukaryota</taxon>
        <taxon>Sar</taxon>
        <taxon>Alveolata</taxon>
        <taxon>Dinophyceae</taxon>
        <taxon>Prorocentrales</taxon>
        <taxon>Prorocentraceae</taxon>
        <taxon>Prorocentrum</taxon>
    </lineage>
</organism>
<accession>A0ABN9WHC7</accession>
<proteinExistence type="predicted"/>
<feature type="non-terminal residue" evidence="1">
    <location>
        <position position="1"/>
    </location>
</feature>
<sequence length="91" mass="10254">EEIGIRAWAKTYQLASFDETVLEDGSLTMCKCILVWAAALMLKSFSEQVDKVALRKSALAAQQELSKHQLMIEEISPKVLANKTYDALFFK</sequence>
<dbReference type="EMBL" id="CAUYUJ010018723">
    <property type="protein sequence ID" value="CAK0885839.1"/>
    <property type="molecule type" value="Genomic_DNA"/>
</dbReference>
<reference evidence="1" key="1">
    <citation type="submission" date="2023-10" db="EMBL/GenBank/DDBJ databases">
        <authorList>
            <person name="Chen Y."/>
            <person name="Shah S."/>
            <person name="Dougan E. K."/>
            <person name="Thang M."/>
            <person name="Chan C."/>
        </authorList>
    </citation>
    <scope>NUCLEOTIDE SEQUENCE [LARGE SCALE GENOMIC DNA]</scope>
</reference>
<evidence type="ECO:0000313" key="1">
    <source>
        <dbReference type="EMBL" id="CAK0885839.1"/>
    </source>
</evidence>
<keyword evidence="2" id="KW-1185">Reference proteome</keyword>